<dbReference type="SMART" id="SM00388">
    <property type="entry name" value="HisKA"/>
    <property type="match status" value="1"/>
</dbReference>
<dbReference type="InterPro" id="IPR004358">
    <property type="entry name" value="Sig_transdc_His_kin-like_C"/>
</dbReference>
<dbReference type="Proteomes" id="UP000321773">
    <property type="component" value="Unassembled WGS sequence"/>
</dbReference>
<dbReference type="InterPro" id="IPR036097">
    <property type="entry name" value="HisK_dim/P_sf"/>
</dbReference>
<evidence type="ECO:0000256" key="5">
    <source>
        <dbReference type="ARBA" id="ARBA00022553"/>
    </source>
</evidence>
<dbReference type="GO" id="GO:0005886">
    <property type="term" value="C:plasma membrane"/>
    <property type="evidence" value="ECO:0007669"/>
    <property type="project" value="UniProtKB-SubCell"/>
</dbReference>
<comment type="catalytic activity">
    <reaction evidence="1">
        <text>ATP + protein L-histidine = ADP + protein N-phospho-L-histidine.</text>
        <dbReference type="EC" id="2.7.13.3"/>
    </reaction>
</comment>
<accession>A0A1I6U038</accession>
<comment type="subcellular location">
    <subcellularLocation>
        <location evidence="2">Cell membrane</location>
        <topology evidence="2">Multi-pass membrane protein</topology>
    </subcellularLocation>
</comment>
<dbReference type="CDD" id="cd00082">
    <property type="entry name" value="HisKA"/>
    <property type="match status" value="1"/>
</dbReference>
<keyword evidence="5" id="KW-0597">Phosphoprotein</keyword>
<dbReference type="SUPFAM" id="SSF47384">
    <property type="entry name" value="Homodimeric domain of signal transducing histidine kinase"/>
    <property type="match status" value="1"/>
</dbReference>
<dbReference type="SUPFAM" id="SSF55874">
    <property type="entry name" value="ATPase domain of HSP90 chaperone/DNA topoisomerase II/histidine kinase"/>
    <property type="match status" value="1"/>
</dbReference>
<evidence type="ECO:0000256" key="13">
    <source>
        <dbReference type="ARBA" id="ARBA00023026"/>
    </source>
</evidence>
<dbReference type="AlphaFoldDB" id="A0A1I6U038"/>
<dbReference type="SMART" id="SM00304">
    <property type="entry name" value="HAMP"/>
    <property type="match status" value="1"/>
</dbReference>
<evidence type="ECO:0000313" key="22">
    <source>
        <dbReference type="Proteomes" id="UP000199139"/>
    </source>
</evidence>
<evidence type="ECO:0000256" key="15">
    <source>
        <dbReference type="ARBA" id="ARBA00037219"/>
    </source>
</evidence>
<dbReference type="RefSeq" id="WP_089854869.1">
    <property type="nucleotide sequence ID" value="NZ_BJWJ01000019.1"/>
</dbReference>
<dbReference type="InterPro" id="IPR003660">
    <property type="entry name" value="HAMP_dom"/>
</dbReference>
<dbReference type="FunFam" id="1.10.287.130:FF:000001">
    <property type="entry name" value="Two-component sensor histidine kinase"/>
    <property type="match status" value="1"/>
</dbReference>
<keyword evidence="9 21" id="KW-0418">Kinase</keyword>
<evidence type="ECO:0000259" key="18">
    <source>
        <dbReference type="PROSITE" id="PS50109"/>
    </source>
</evidence>
<feature type="transmembrane region" description="Helical" evidence="17">
    <location>
        <begin position="149"/>
        <end position="168"/>
    </location>
</feature>
<dbReference type="InterPro" id="IPR003594">
    <property type="entry name" value="HATPase_dom"/>
</dbReference>
<gene>
    <name evidence="20" type="ORF">HMI01_18570</name>
    <name evidence="21" type="ORF">SAMN05421668_12015</name>
</gene>
<evidence type="ECO:0000256" key="12">
    <source>
        <dbReference type="ARBA" id="ARBA00023012"/>
    </source>
</evidence>
<dbReference type="EMBL" id="FPAI01000020">
    <property type="protein sequence ID" value="SFS94785.1"/>
    <property type="molecule type" value="Genomic_DNA"/>
</dbReference>
<dbReference type="SUPFAM" id="SSF158472">
    <property type="entry name" value="HAMP domain-like"/>
    <property type="match status" value="1"/>
</dbReference>
<keyword evidence="7 17" id="KW-0812">Transmembrane</keyword>
<dbReference type="SMART" id="SM00387">
    <property type="entry name" value="HATPase_c"/>
    <property type="match status" value="1"/>
</dbReference>
<keyword evidence="14 17" id="KW-0472">Membrane</keyword>
<evidence type="ECO:0000256" key="17">
    <source>
        <dbReference type="SAM" id="Phobius"/>
    </source>
</evidence>
<dbReference type="InterPro" id="IPR036890">
    <property type="entry name" value="HATPase_C_sf"/>
</dbReference>
<name>A0A1I6U038_9BACI</name>
<evidence type="ECO:0000256" key="6">
    <source>
        <dbReference type="ARBA" id="ARBA00022679"/>
    </source>
</evidence>
<evidence type="ECO:0000259" key="19">
    <source>
        <dbReference type="PROSITE" id="PS50885"/>
    </source>
</evidence>
<keyword evidence="23" id="KW-1185">Reference proteome</keyword>
<evidence type="ECO:0000256" key="3">
    <source>
        <dbReference type="ARBA" id="ARBA00012438"/>
    </source>
</evidence>
<evidence type="ECO:0000256" key="4">
    <source>
        <dbReference type="ARBA" id="ARBA00022475"/>
    </source>
</evidence>
<dbReference type="Gene3D" id="3.30.565.10">
    <property type="entry name" value="Histidine kinase-like ATPase, C-terminal domain"/>
    <property type="match status" value="1"/>
</dbReference>
<dbReference type="PANTHER" id="PTHR45528">
    <property type="entry name" value="SENSOR HISTIDINE KINASE CPXA"/>
    <property type="match status" value="1"/>
</dbReference>
<evidence type="ECO:0000256" key="9">
    <source>
        <dbReference type="ARBA" id="ARBA00022777"/>
    </source>
</evidence>
<dbReference type="CDD" id="cd00075">
    <property type="entry name" value="HATPase"/>
    <property type="match status" value="1"/>
</dbReference>
<evidence type="ECO:0000313" key="23">
    <source>
        <dbReference type="Proteomes" id="UP000321773"/>
    </source>
</evidence>
<dbReference type="Gene3D" id="6.10.340.10">
    <property type="match status" value="1"/>
</dbReference>
<dbReference type="PRINTS" id="PR00344">
    <property type="entry name" value="BCTRLSENSOR"/>
</dbReference>
<evidence type="ECO:0000256" key="10">
    <source>
        <dbReference type="ARBA" id="ARBA00022840"/>
    </source>
</evidence>
<evidence type="ECO:0000256" key="2">
    <source>
        <dbReference type="ARBA" id="ARBA00004651"/>
    </source>
</evidence>
<dbReference type="Pfam" id="PF00672">
    <property type="entry name" value="HAMP"/>
    <property type="match status" value="1"/>
</dbReference>
<sequence>MREHLYWKFVLTFLIGVLGSLILSYYITTRIAGDADEYYEELIEVRQGIIHVYKLAGDEEKEKIMPILTDLGIDATLLKITDLSNELTEREMNQLLTQQENDNYLIKDTKNLTQAMYLMFDREAKEVLKVDIDLSDDLANRRQVMIRTLLFVLVIGSVFILFASRYFVNSIKKLTVAAKEVTRGNFDVDLKTEREDEIGQLMHSFDDMIQTLKSTDESRKVFVSNVSHEIQSPLTSIKGYTKAIQDGVIDPEDEAKYLAIIYQEADRLSRLSTHLLKLQRLDDDHFTLNKQTYRLDEQIRSIVLTTAPLWQEKDLSVHVDLEPLSLELDEDLMELVWINLITNAIKFTDPGGSIDINYYLEHDRRVIRIHDTGCGIPKDKLPYIFDRFYKVDDARTEKNAGSGLGLAIVKKIIHLHGGDVQVVSDQNQGTTFFVRLKKY</sequence>
<evidence type="ECO:0000256" key="1">
    <source>
        <dbReference type="ARBA" id="ARBA00000085"/>
    </source>
</evidence>
<dbReference type="Pfam" id="PF02518">
    <property type="entry name" value="HATPase_c"/>
    <property type="match status" value="1"/>
</dbReference>
<keyword evidence="10" id="KW-0067">ATP-binding</keyword>
<feature type="domain" description="Histidine kinase" evidence="18">
    <location>
        <begin position="225"/>
        <end position="439"/>
    </location>
</feature>
<dbReference type="InterPro" id="IPR003661">
    <property type="entry name" value="HisK_dim/P_dom"/>
</dbReference>
<keyword evidence="11 17" id="KW-1133">Transmembrane helix</keyword>
<evidence type="ECO:0000256" key="7">
    <source>
        <dbReference type="ARBA" id="ARBA00022692"/>
    </source>
</evidence>
<dbReference type="PANTHER" id="PTHR45528:SF11">
    <property type="entry name" value="HISTIDINE KINASE"/>
    <property type="match status" value="1"/>
</dbReference>
<keyword evidence="12" id="KW-0902">Two-component regulatory system</keyword>
<reference evidence="20 23" key="2">
    <citation type="submission" date="2019-07" db="EMBL/GenBank/DDBJ databases">
        <title>Whole genome shotgun sequence of Halolactibacillus miurensis NBRC 100873.</title>
        <authorList>
            <person name="Hosoyama A."/>
            <person name="Uohara A."/>
            <person name="Ohji S."/>
            <person name="Ichikawa N."/>
        </authorList>
    </citation>
    <scope>NUCLEOTIDE SEQUENCE [LARGE SCALE GENOMIC DNA]</scope>
    <source>
        <strain evidence="20 23">NBRC 100873</strain>
    </source>
</reference>
<keyword evidence="6" id="KW-0808">Transferase</keyword>
<dbReference type="EC" id="2.7.13.3" evidence="3"/>
<feature type="domain" description="HAMP" evidence="19">
    <location>
        <begin position="165"/>
        <end position="217"/>
    </location>
</feature>
<evidence type="ECO:0000256" key="14">
    <source>
        <dbReference type="ARBA" id="ARBA00023136"/>
    </source>
</evidence>
<feature type="transmembrane region" description="Helical" evidence="17">
    <location>
        <begin position="6"/>
        <end position="27"/>
    </location>
</feature>
<evidence type="ECO:0000256" key="16">
    <source>
        <dbReference type="ARBA" id="ARBA00040841"/>
    </source>
</evidence>
<comment type="function">
    <text evidence="15">Member of the two-component regulatory system HssS/HssR involved in intracellular heme homeostasis and tempering of staphylococcal virulence. HssS functions as a heme sensor histidine kinase which is autophosphorylated at a histidine residue and transfers its phosphate group to an aspartate residue of HssR. HssR/HssS activates the expression of hrtAB, an efflux pump, in response to extracellular heme, hemin, hemoglobin or blood.</text>
</comment>
<evidence type="ECO:0000256" key="8">
    <source>
        <dbReference type="ARBA" id="ARBA00022741"/>
    </source>
</evidence>
<evidence type="ECO:0000313" key="20">
    <source>
        <dbReference type="EMBL" id="GEM04869.1"/>
    </source>
</evidence>
<evidence type="ECO:0000256" key="11">
    <source>
        <dbReference type="ARBA" id="ARBA00022989"/>
    </source>
</evidence>
<dbReference type="Gene3D" id="1.10.287.130">
    <property type="match status" value="1"/>
</dbReference>
<dbReference type="GO" id="GO:0000155">
    <property type="term" value="F:phosphorelay sensor kinase activity"/>
    <property type="evidence" value="ECO:0007669"/>
    <property type="project" value="InterPro"/>
</dbReference>
<protein>
    <recommendedName>
        <fullName evidence="16">Heme sensor protein HssS</fullName>
        <ecNumber evidence="3">2.7.13.3</ecNumber>
    </recommendedName>
</protein>
<dbReference type="OrthoDB" id="9813151at2"/>
<keyword evidence="4" id="KW-1003">Cell membrane</keyword>
<reference evidence="21 22" key="1">
    <citation type="submission" date="2016-10" db="EMBL/GenBank/DDBJ databases">
        <authorList>
            <person name="de Groot N.N."/>
        </authorList>
    </citation>
    <scope>NUCLEOTIDE SEQUENCE [LARGE SCALE GENOMIC DNA]</scope>
    <source>
        <strain evidence="21 22">DSM 17074</strain>
    </source>
</reference>
<dbReference type="STRING" id="306541.SAMN05421668_12015"/>
<dbReference type="InterPro" id="IPR005467">
    <property type="entry name" value="His_kinase_dom"/>
</dbReference>
<dbReference type="CDD" id="cd06225">
    <property type="entry name" value="HAMP"/>
    <property type="match status" value="1"/>
</dbReference>
<dbReference type="Pfam" id="PF00512">
    <property type="entry name" value="HisKA"/>
    <property type="match status" value="1"/>
</dbReference>
<dbReference type="PROSITE" id="PS50885">
    <property type="entry name" value="HAMP"/>
    <property type="match status" value="1"/>
</dbReference>
<organism evidence="21 22">
    <name type="scientific">Halolactibacillus miurensis</name>
    <dbReference type="NCBI Taxonomy" id="306541"/>
    <lineage>
        <taxon>Bacteria</taxon>
        <taxon>Bacillati</taxon>
        <taxon>Bacillota</taxon>
        <taxon>Bacilli</taxon>
        <taxon>Bacillales</taxon>
        <taxon>Bacillaceae</taxon>
        <taxon>Halolactibacillus</taxon>
    </lineage>
</organism>
<keyword evidence="8" id="KW-0547">Nucleotide-binding</keyword>
<dbReference type="InterPro" id="IPR050398">
    <property type="entry name" value="HssS/ArlS-like"/>
</dbReference>
<dbReference type="GO" id="GO:0005524">
    <property type="term" value="F:ATP binding"/>
    <property type="evidence" value="ECO:0007669"/>
    <property type="project" value="UniProtKB-KW"/>
</dbReference>
<dbReference type="FunFam" id="3.30.565.10:FF:000006">
    <property type="entry name" value="Sensor histidine kinase WalK"/>
    <property type="match status" value="1"/>
</dbReference>
<dbReference type="Proteomes" id="UP000199139">
    <property type="component" value="Unassembled WGS sequence"/>
</dbReference>
<keyword evidence="13" id="KW-0843">Virulence</keyword>
<dbReference type="EMBL" id="BJWJ01000019">
    <property type="protein sequence ID" value="GEM04869.1"/>
    <property type="molecule type" value="Genomic_DNA"/>
</dbReference>
<proteinExistence type="predicted"/>
<dbReference type="PROSITE" id="PS50109">
    <property type="entry name" value="HIS_KIN"/>
    <property type="match status" value="1"/>
</dbReference>
<evidence type="ECO:0000313" key="21">
    <source>
        <dbReference type="EMBL" id="SFS94785.1"/>
    </source>
</evidence>